<feature type="coiled-coil region" evidence="1">
    <location>
        <begin position="172"/>
        <end position="199"/>
    </location>
</feature>
<dbReference type="OrthoDB" id="272121at2759"/>
<dbReference type="RefSeq" id="XP_029237704.1">
    <property type="nucleotide sequence ID" value="XM_029382449.1"/>
</dbReference>
<comment type="caution">
    <text evidence="3">The sequence shown here is derived from an EMBL/GenBank/DDBJ whole genome shotgun (WGS) entry which is preliminary data.</text>
</comment>
<keyword evidence="2" id="KW-0472">Membrane</keyword>
<dbReference type="Proteomes" id="UP000283634">
    <property type="component" value="Unassembled WGS sequence"/>
</dbReference>
<dbReference type="GeneID" id="40329508"/>
<keyword evidence="1" id="KW-0175">Coiled coil</keyword>
<evidence type="ECO:0000256" key="1">
    <source>
        <dbReference type="SAM" id="Coils"/>
    </source>
</evidence>
<protein>
    <recommendedName>
        <fullName evidence="5">Transmembrane protein</fullName>
    </recommendedName>
</protein>
<dbReference type="AlphaFoldDB" id="A0A422NED0"/>
<reference evidence="3 4" key="1">
    <citation type="journal article" date="2018" name="BMC Genomics">
        <title>Genomic comparison of Trypanosoma conorhini and Trypanosoma rangeli to Trypanosoma cruzi strains of high and low virulence.</title>
        <authorList>
            <person name="Bradwell K.R."/>
            <person name="Koparde V.N."/>
            <person name="Matveyev A.V."/>
            <person name="Serrano M.G."/>
            <person name="Alves J.M."/>
            <person name="Parikh H."/>
            <person name="Huang B."/>
            <person name="Lee V."/>
            <person name="Espinosa-Alvarez O."/>
            <person name="Ortiz P.A."/>
            <person name="Costa-Martins A.G."/>
            <person name="Teixeira M.M."/>
            <person name="Buck G.A."/>
        </authorList>
    </citation>
    <scope>NUCLEOTIDE SEQUENCE [LARGE SCALE GENOMIC DNA]</scope>
    <source>
        <strain evidence="3 4">AM80</strain>
    </source>
</reference>
<feature type="transmembrane region" description="Helical" evidence="2">
    <location>
        <begin position="134"/>
        <end position="151"/>
    </location>
</feature>
<proteinExistence type="predicted"/>
<evidence type="ECO:0008006" key="5">
    <source>
        <dbReference type="Google" id="ProtNLM"/>
    </source>
</evidence>
<evidence type="ECO:0000313" key="4">
    <source>
        <dbReference type="Proteomes" id="UP000283634"/>
    </source>
</evidence>
<sequence>MLGLGRFKVAPVTATVAAGGMIQLRGMGDGQQAQVRGQSTQALRSLYRRLRKEGEDRQMLERALSTRPLETNIKVGLSLLHHHTMLLNIDREARELAFWQLLRRFCLAIARRYFVWRIFCIRLLLRSTAAISDALVYTFFLAICFTLYQMYKVCRIGVTRAEERYETLAIPIKQTFDALEQAQERRKALRHELEKDMLQQR</sequence>
<keyword evidence="2" id="KW-1133">Transmembrane helix</keyword>
<dbReference type="EMBL" id="MKGL01000185">
    <property type="protein sequence ID" value="RNF03752.1"/>
    <property type="molecule type" value="Genomic_DNA"/>
</dbReference>
<organism evidence="3 4">
    <name type="scientific">Trypanosoma rangeli</name>
    <dbReference type="NCBI Taxonomy" id="5698"/>
    <lineage>
        <taxon>Eukaryota</taxon>
        <taxon>Discoba</taxon>
        <taxon>Euglenozoa</taxon>
        <taxon>Kinetoplastea</taxon>
        <taxon>Metakinetoplastina</taxon>
        <taxon>Trypanosomatida</taxon>
        <taxon>Trypanosomatidae</taxon>
        <taxon>Trypanosoma</taxon>
        <taxon>Herpetosoma</taxon>
    </lineage>
</organism>
<gene>
    <name evidence="3" type="ORF">TraAM80_05575</name>
</gene>
<keyword evidence="4" id="KW-1185">Reference proteome</keyword>
<dbReference type="OMA" id="WRIFAIR"/>
<evidence type="ECO:0000256" key="2">
    <source>
        <dbReference type="SAM" id="Phobius"/>
    </source>
</evidence>
<evidence type="ECO:0000313" key="3">
    <source>
        <dbReference type="EMBL" id="RNF03752.1"/>
    </source>
</evidence>
<name>A0A422NED0_TRYRA</name>
<accession>A0A422NED0</accession>
<keyword evidence="2" id="KW-0812">Transmembrane</keyword>